<name>A0A8S9Z2Q9_9TREM</name>
<keyword evidence="1" id="KW-1133">Transmembrane helix</keyword>
<organism evidence="2 3">
    <name type="scientific">Paragonimus skrjabini miyazakii</name>
    <dbReference type="NCBI Taxonomy" id="59628"/>
    <lineage>
        <taxon>Eukaryota</taxon>
        <taxon>Metazoa</taxon>
        <taxon>Spiralia</taxon>
        <taxon>Lophotrochozoa</taxon>
        <taxon>Platyhelminthes</taxon>
        <taxon>Trematoda</taxon>
        <taxon>Digenea</taxon>
        <taxon>Plagiorchiida</taxon>
        <taxon>Troglotremata</taxon>
        <taxon>Troglotrematidae</taxon>
        <taxon>Paragonimus</taxon>
    </lineage>
</organism>
<dbReference type="AlphaFoldDB" id="A0A8S9Z2Q9"/>
<sequence>MSVKVMGVFNFLFKNCVGKRHRKLSKEASLRYRSMIQVLKIHTYTNDVLRETTFVLYKRLVANPKQNSFVFRYQVLVACCHSWFLSFFIYLK</sequence>
<keyword evidence="3" id="KW-1185">Reference proteome</keyword>
<comment type="caution">
    <text evidence="2">The sequence shown here is derived from an EMBL/GenBank/DDBJ whole genome shotgun (WGS) entry which is preliminary data.</text>
</comment>
<keyword evidence="1" id="KW-0812">Transmembrane</keyword>
<feature type="transmembrane region" description="Helical" evidence="1">
    <location>
        <begin position="71"/>
        <end position="91"/>
    </location>
</feature>
<accession>A0A8S9Z2Q9</accession>
<evidence type="ECO:0000256" key="1">
    <source>
        <dbReference type="SAM" id="Phobius"/>
    </source>
</evidence>
<gene>
    <name evidence="2" type="ORF">EG68_01811</name>
</gene>
<dbReference type="EMBL" id="JTDE01000518">
    <property type="protein sequence ID" value="KAF7261024.1"/>
    <property type="molecule type" value="Genomic_DNA"/>
</dbReference>
<dbReference type="Proteomes" id="UP000822476">
    <property type="component" value="Unassembled WGS sequence"/>
</dbReference>
<protein>
    <submittedName>
        <fullName evidence="2">Uncharacterized protein</fullName>
    </submittedName>
</protein>
<evidence type="ECO:0000313" key="2">
    <source>
        <dbReference type="EMBL" id="KAF7261024.1"/>
    </source>
</evidence>
<keyword evidence="1" id="KW-0472">Membrane</keyword>
<reference evidence="2" key="1">
    <citation type="submission" date="2019-07" db="EMBL/GenBank/DDBJ databases">
        <title>Annotation for the trematode Paragonimus miyazaki's.</title>
        <authorList>
            <person name="Choi Y.-J."/>
        </authorList>
    </citation>
    <scope>NUCLEOTIDE SEQUENCE</scope>
    <source>
        <strain evidence="2">Japan</strain>
    </source>
</reference>
<proteinExistence type="predicted"/>
<evidence type="ECO:0000313" key="3">
    <source>
        <dbReference type="Proteomes" id="UP000822476"/>
    </source>
</evidence>